<gene>
    <name evidence="1" type="ORF">BASA50_007906</name>
</gene>
<proteinExistence type="predicted"/>
<sequence>MRYTERFSTNGSRLGFQPRSITGILGPSDKSMTMHRLAKRTTPIHSITYTPTMATCAATTPTASYTMNAHFLHAKVSQTLANSDTQQPMVAHTSLPIALPRNLLTAADLEIISLVCTLTSATTALFVGSCNASISNVYSQDFQQQQQKPRHVILEQVCQRVLASTRISIATVYYGLQLVALLTNATPFGSPASPFIYPDVLTAPQIPPEIALTVVALSLADTSLNDTSFPLRFWAAASGVPLSDLIRIRASALVSLDYRLNIGLARFSQWVDFCPMLVGRGGVLLQGVHHKYQQQQLLLQQQQQQQHSPSYPSLLHMQASSALHMASTLTAGPTPPPPSMSVSVPMSEPTSHTALFCESAMSVLAATPPPSPPGYPLITTATGALMDTIDTTANSGVNSAMALADTIAFSAASPVLRRRHASPFNLLRFKYHHHHHQQQIRLLDSARVSPGSHLIHAPVPMRSAHLLVSVLDHLPSQC</sequence>
<evidence type="ECO:0000313" key="1">
    <source>
        <dbReference type="EMBL" id="KAH6592727.1"/>
    </source>
</evidence>
<comment type="caution">
    <text evidence="1">The sequence shown here is derived from an EMBL/GenBank/DDBJ whole genome shotgun (WGS) entry which is preliminary data.</text>
</comment>
<evidence type="ECO:0000313" key="2">
    <source>
        <dbReference type="Proteomes" id="UP001648503"/>
    </source>
</evidence>
<dbReference type="EMBL" id="JAFCIX010000374">
    <property type="protein sequence ID" value="KAH6592727.1"/>
    <property type="molecule type" value="Genomic_DNA"/>
</dbReference>
<dbReference type="Proteomes" id="UP001648503">
    <property type="component" value="Unassembled WGS sequence"/>
</dbReference>
<protein>
    <recommendedName>
        <fullName evidence="3">Cyclin N-terminal domain-containing protein</fullName>
    </recommendedName>
</protein>
<dbReference type="CDD" id="cd20557">
    <property type="entry name" value="CYCLIN_ScPCL1-like"/>
    <property type="match status" value="1"/>
</dbReference>
<evidence type="ECO:0008006" key="3">
    <source>
        <dbReference type="Google" id="ProtNLM"/>
    </source>
</evidence>
<accession>A0ABQ8F8W1</accession>
<keyword evidence="2" id="KW-1185">Reference proteome</keyword>
<dbReference type="Gene3D" id="1.10.472.10">
    <property type="entry name" value="Cyclin-like"/>
    <property type="match status" value="1"/>
</dbReference>
<name>A0ABQ8F8W1_9FUNG</name>
<reference evidence="1 2" key="1">
    <citation type="submission" date="2021-02" db="EMBL/GenBank/DDBJ databases">
        <title>Variation within the Batrachochytrium salamandrivorans European outbreak.</title>
        <authorList>
            <person name="Kelly M."/>
            <person name="Pasmans F."/>
            <person name="Shea T.P."/>
            <person name="Munoz J.F."/>
            <person name="Carranza S."/>
            <person name="Cuomo C.A."/>
            <person name="Martel A."/>
        </authorList>
    </citation>
    <scope>NUCLEOTIDE SEQUENCE [LARGE SCALE GENOMIC DNA]</scope>
    <source>
        <strain evidence="1 2">AMFP18/2</strain>
    </source>
</reference>
<organism evidence="1 2">
    <name type="scientific">Batrachochytrium salamandrivorans</name>
    <dbReference type="NCBI Taxonomy" id="1357716"/>
    <lineage>
        <taxon>Eukaryota</taxon>
        <taxon>Fungi</taxon>
        <taxon>Fungi incertae sedis</taxon>
        <taxon>Chytridiomycota</taxon>
        <taxon>Chytridiomycota incertae sedis</taxon>
        <taxon>Chytridiomycetes</taxon>
        <taxon>Rhizophydiales</taxon>
        <taxon>Rhizophydiales incertae sedis</taxon>
        <taxon>Batrachochytrium</taxon>
    </lineage>
</organism>